<accession>A0ABN2L342</accession>
<name>A0ABN2L342_9ACTN</name>
<reference evidence="3 4" key="1">
    <citation type="journal article" date="2019" name="Int. J. Syst. Evol. Microbiol.">
        <title>The Global Catalogue of Microorganisms (GCM) 10K type strain sequencing project: providing services to taxonomists for standard genome sequencing and annotation.</title>
        <authorList>
            <consortium name="The Broad Institute Genomics Platform"/>
            <consortium name="The Broad Institute Genome Sequencing Center for Infectious Disease"/>
            <person name="Wu L."/>
            <person name="Ma J."/>
        </authorList>
    </citation>
    <scope>NUCLEOTIDE SEQUENCE [LARGE SCALE GENOMIC DNA]</scope>
    <source>
        <strain evidence="3 4">JCM 13249</strain>
    </source>
</reference>
<feature type="domain" description="Phosphotyrosine protein phosphatase I" evidence="2">
    <location>
        <begin position="1"/>
        <end position="186"/>
    </location>
</feature>
<dbReference type="EMBL" id="BAAALS010000035">
    <property type="protein sequence ID" value="GAA1773551.1"/>
    <property type="molecule type" value="Genomic_DNA"/>
</dbReference>
<dbReference type="SMART" id="SM00226">
    <property type="entry name" value="LMWPc"/>
    <property type="match status" value="1"/>
</dbReference>
<evidence type="ECO:0000259" key="2">
    <source>
        <dbReference type="SMART" id="SM00226"/>
    </source>
</evidence>
<protein>
    <recommendedName>
        <fullName evidence="2">Phosphotyrosine protein phosphatase I domain-containing protein</fullName>
    </recommendedName>
</protein>
<keyword evidence="1" id="KW-0059">Arsenical resistance</keyword>
<dbReference type="PANTHER" id="PTHR43428">
    <property type="entry name" value="ARSENATE REDUCTASE"/>
    <property type="match status" value="1"/>
</dbReference>
<dbReference type="InterPro" id="IPR036196">
    <property type="entry name" value="Ptyr_pPase_sf"/>
</dbReference>
<comment type="caution">
    <text evidence="3">The sequence shown here is derived from an EMBL/GenBank/DDBJ whole genome shotgun (WGS) entry which is preliminary data.</text>
</comment>
<dbReference type="Proteomes" id="UP001500655">
    <property type="component" value="Unassembled WGS sequence"/>
</dbReference>
<evidence type="ECO:0000256" key="1">
    <source>
        <dbReference type="ARBA" id="ARBA00022849"/>
    </source>
</evidence>
<evidence type="ECO:0000313" key="3">
    <source>
        <dbReference type="EMBL" id="GAA1773551.1"/>
    </source>
</evidence>
<dbReference type="Pfam" id="PF01451">
    <property type="entry name" value="LMWPc"/>
    <property type="match status" value="1"/>
</dbReference>
<evidence type="ECO:0000313" key="4">
    <source>
        <dbReference type="Proteomes" id="UP001500655"/>
    </source>
</evidence>
<gene>
    <name evidence="3" type="ORF">GCM10009681_51290</name>
</gene>
<dbReference type="InterPro" id="IPR023485">
    <property type="entry name" value="Ptyr_pPase"/>
</dbReference>
<dbReference type="Gene3D" id="3.40.50.2300">
    <property type="match status" value="1"/>
</dbReference>
<dbReference type="RefSeq" id="WP_344087319.1">
    <property type="nucleotide sequence ID" value="NZ_BAAALS010000035.1"/>
</dbReference>
<sequence>MRVLFVCHANLCRSPMAERLLRLAVDTRPGLADAGVTAASAGTHARPRHDMHPLAADVLREFGADPDGFASQPVHAGLLCEADLVLTAARAQRATCVTLAPAVLGRTFTLRQFARLAAAVDADQVRTAGPARRVAAIVGGVHEARAHAQPVPPDEDDVPDPVGGGPEEMQACAALIQAALHPLLVLLTGGSR</sequence>
<proteinExistence type="predicted"/>
<dbReference type="PANTHER" id="PTHR43428:SF1">
    <property type="entry name" value="ARSENATE REDUCTASE"/>
    <property type="match status" value="1"/>
</dbReference>
<dbReference type="SUPFAM" id="SSF52788">
    <property type="entry name" value="Phosphotyrosine protein phosphatases I"/>
    <property type="match status" value="1"/>
</dbReference>
<organism evidence="3 4">
    <name type="scientific">Luedemannella helvata</name>
    <dbReference type="NCBI Taxonomy" id="349315"/>
    <lineage>
        <taxon>Bacteria</taxon>
        <taxon>Bacillati</taxon>
        <taxon>Actinomycetota</taxon>
        <taxon>Actinomycetes</taxon>
        <taxon>Micromonosporales</taxon>
        <taxon>Micromonosporaceae</taxon>
        <taxon>Luedemannella</taxon>
    </lineage>
</organism>
<keyword evidence="4" id="KW-1185">Reference proteome</keyword>